<sequence length="292" mass="34642">METKEVLAAEFIAKWLTDNSNQIINSFLTYYEDSSLSNMRSNVYKMLYSEIKKNEVSKVNFEDYRNIFPDKNKKLTSQESYRNSFFKYLYSFDHMELPFGFETIFPPKDYLIRHFERLKIREPKKILEKERKILTIEELTSIQNVIEADSTKLETLKMQFCWYAIFELGIDINELRHSINSNNFDEGVLHTKDATYKLPVKFHDMFIRLSERDSNYNGFYTLDILLKNLGEYAKLERKLLPIMVKLTRKGYLVPCGNCGENYTNLSYNWLSVNNRIICVDCAETLKKKSILK</sequence>
<dbReference type="EMBL" id="JBHTCP010000040">
    <property type="protein sequence ID" value="MFC7372449.1"/>
    <property type="molecule type" value="Genomic_DNA"/>
</dbReference>
<evidence type="ECO:0000313" key="2">
    <source>
        <dbReference type="Proteomes" id="UP001596549"/>
    </source>
</evidence>
<evidence type="ECO:0000313" key="1">
    <source>
        <dbReference type="EMBL" id="MFC7372449.1"/>
    </source>
</evidence>
<gene>
    <name evidence="1" type="ORF">ACFQPF_12280</name>
</gene>
<dbReference type="Proteomes" id="UP001596549">
    <property type="component" value="Unassembled WGS sequence"/>
</dbReference>
<keyword evidence="2" id="KW-1185">Reference proteome</keyword>
<comment type="caution">
    <text evidence="1">The sequence shown here is derived from an EMBL/GenBank/DDBJ whole genome shotgun (WGS) entry which is preliminary data.</text>
</comment>
<protein>
    <submittedName>
        <fullName evidence="1">Uncharacterized protein</fullName>
    </submittedName>
</protein>
<proteinExistence type="predicted"/>
<accession>A0ABW2NSW9</accession>
<name>A0ABW2NSW9_9BACL</name>
<dbReference type="RefSeq" id="WP_379750031.1">
    <property type="nucleotide sequence ID" value="NZ_JBHTCP010000040.1"/>
</dbReference>
<organism evidence="1 2">
    <name type="scientific">Fictibacillus iocasae</name>
    <dbReference type="NCBI Taxonomy" id="2715437"/>
    <lineage>
        <taxon>Bacteria</taxon>
        <taxon>Bacillati</taxon>
        <taxon>Bacillota</taxon>
        <taxon>Bacilli</taxon>
        <taxon>Bacillales</taxon>
        <taxon>Fictibacillaceae</taxon>
        <taxon>Fictibacillus</taxon>
    </lineage>
</organism>
<reference evidence="2" key="1">
    <citation type="journal article" date="2019" name="Int. J. Syst. Evol. Microbiol.">
        <title>The Global Catalogue of Microorganisms (GCM) 10K type strain sequencing project: providing services to taxonomists for standard genome sequencing and annotation.</title>
        <authorList>
            <consortium name="The Broad Institute Genomics Platform"/>
            <consortium name="The Broad Institute Genome Sequencing Center for Infectious Disease"/>
            <person name="Wu L."/>
            <person name="Ma J."/>
        </authorList>
    </citation>
    <scope>NUCLEOTIDE SEQUENCE [LARGE SCALE GENOMIC DNA]</scope>
    <source>
        <strain evidence="2">NBRC 106396</strain>
    </source>
</reference>